<keyword evidence="2" id="KW-1185">Reference proteome</keyword>
<dbReference type="EMBL" id="CP139965">
    <property type="protein sequence ID" value="WQD79030.1"/>
    <property type="molecule type" value="Genomic_DNA"/>
</dbReference>
<dbReference type="PANTHER" id="PTHR35370:SF1">
    <property type="entry name" value="TYPE VI SECRETION SYSTEM COMPONENT TSSF1"/>
    <property type="match status" value="1"/>
</dbReference>
<evidence type="ECO:0000313" key="2">
    <source>
        <dbReference type="Proteomes" id="UP001325479"/>
    </source>
</evidence>
<dbReference type="Proteomes" id="UP001325479">
    <property type="component" value="Chromosome"/>
</dbReference>
<dbReference type="PANTHER" id="PTHR35370">
    <property type="entry name" value="CYTOPLASMIC PROTEIN-RELATED-RELATED"/>
    <property type="match status" value="1"/>
</dbReference>
<dbReference type="PIRSF" id="PIRSF028304">
    <property type="entry name" value="UCP028304"/>
    <property type="match status" value="1"/>
</dbReference>
<gene>
    <name evidence="1" type="primary">tssF</name>
    <name evidence="1" type="ORF">U0042_04805</name>
</gene>
<accession>A0ABZ0WP43</accession>
<dbReference type="InterPro" id="IPR010272">
    <property type="entry name" value="T6SS_TssF"/>
</dbReference>
<sequence length="625" mass="67749">MDELLPHYEYELGLLARGLTEFAGRYPKIAARLGMRGGHADDPHIERLVQAFSFMAAHLDSRLADDYPELTEALLSVVHPQYLGGVPACAIAQFNPAPLLGKLSAPFNVPRGTPLDARAAPCQFRTIYDVTLAPLHVDDARYSPSTIAPSAVRLPDDATGILSITFVSLAPSGRFDPSIPDGPIRVHLSGERPLVAALADALLLRSASAFVEVNRDGRWRALSKVPLEAAGFRDDERLLPAGPDSAALAFRYLIEYFAFPELFDFIDIDLGRMRRGAHAADARSLTLHVVVRDTPAESTATRTLDSLDARAFKLFCTPVINLFQRAAVPIQLTEADTAYPVTPAPLEGTSALDIYSIDAVYLSERTDASKKDAPVTRSSHRATVAPYRAFGHAAGTHRDSVCWLAFRDRDAALVPNRNPWRLSFVGVDGQRARPMFPQAEVATTVTNGTLPARLPTGAPQGDLLNEGAALSCPITLLTRPTTPAGLPRGNYTLWRLLEALSPHPFDLTRSGLGALKALLRLHAPRSATVAQRCIDAVAGLDYKPAIRWMALGNQFPSFVRGIEIFLSINEAALRDVTLSVFGRVLDRLFAPYAPTNGYVQLVILAAGTGRVLLRCDAQPGTQPLI</sequence>
<reference evidence="1 2" key="1">
    <citation type="submission" date="2023-12" db="EMBL/GenBank/DDBJ databases">
        <title>Genome sequencing and assembly of bacterial species from a model synthetic community.</title>
        <authorList>
            <person name="Hogle S.L."/>
        </authorList>
    </citation>
    <scope>NUCLEOTIDE SEQUENCE [LARGE SCALE GENOMIC DNA]</scope>
    <source>
        <strain evidence="1 2">HAMBI 2494</strain>
    </source>
</reference>
<dbReference type="Pfam" id="PF05947">
    <property type="entry name" value="T6SS_TssF"/>
    <property type="match status" value="1"/>
</dbReference>
<organism evidence="1 2">
    <name type="scientific">Paraburkholderia kururiensis</name>
    <dbReference type="NCBI Taxonomy" id="984307"/>
    <lineage>
        <taxon>Bacteria</taxon>
        <taxon>Pseudomonadati</taxon>
        <taxon>Pseudomonadota</taxon>
        <taxon>Betaproteobacteria</taxon>
        <taxon>Burkholderiales</taxon>
        <taxon>Burkholderiaceae</taxon>
        <taxon>Paraburkholderia</taxon>
    </lineage>
</organism>
<dbReference type="RefSeq" id="WP_114812930.1">
    <property type="nucleotide sequence ID" value="NZ_CP139965.1"/>
</dbReference>
<evidence type="ECO:0000313" key="1">
    <source>
        <dbReference type="EMBL" id="WQD79030.1"/>
    </source>
</evidence>
<name>A0ABZ0WP43_9BURK</name>
<dbReference type="NCBIfam" id="TIGR03359">
    <property type="entry name" value="VI_chp_6"/>
    <property type="match status" value="1"/>
</dbReference>
<protein>
    <submittedName>
        <fullName evidence="1">Type VI secretion system baseplate subunit TssF</fullName>
    </submittedName>
</protein>
<proteinExistence type="predicted"/>